<dbReference type="InterPro" id="IPR050624">
    <property type="entry name" value="HTH-type_Tx_Regulator"/>
</dbReference>
<sequence length="200" mass="23079">MPKTKEQFELIKNESKSKIVKAGLKLFIEKGLLAASVSEIASLAGISKGLMYHYYKSKEELYYELVSNAINSSTEYMRAIFNLDRPPKEKIKLISRKMMDNIYSDHETAQYFVFINRFLITEKISEKTPEIIEIAYTPLKLTEEIISEGQRLGQFKSGDAKSMAMLYWSAIHGLCAHKLIQRDKFEVPDLELLEKLILKE</sequence>
<dbReference type="SUPFAM" id="SSF46689">
    <property type="entry name" value="Homeodomain-like"/>
    <property type="match status" value="1"/>
</dbReference>
<evidence type="ECO:0000256" key="2">
    <source>
        <dbReference type="PROSITE-ProRule" id="PRU00335"/>
    </source>
</evidence>
<dbReference type="InterPro" id="IPR036271">
    <property type="entry name" value="Tet_transcr_reg_TetR-rel_C_sf"/>
</dbReference>
<protein>
    <submittedName>
        <fullName evidence="4">Transcriptional regulator</fullName>
    </submittedName>
</protein>
<dbReference type="eggNOG" id="COG1309">
    <property type="taxonomic scope" value="Bacteria"/>
</dbReference>
<evidence type="ECO:0000259" key="3">
    <source>
        <dbReference type="PROSITE" id="PS50977"/>
    </source>
</evidence>
<comment type="caution">
    <text evidence="4">The sequence shown here is derived from an EMBL/GenBank/DDBJ whole genome shotgun (WGS) entry which is preliminary data.</text>
</comment>
<keyword evidence="1 2" id="KW-0238">DNA-binding</keyword>
<dbReference type="GO" id="GO:0003677">
    <property type="term" value="F:DNA binding"/>
    <property type="evidence" value="ECO:0007669"/>
    <property type="project" value="UniProtKB-UniRule"/>
</dbReference>
<dbReference type="AlphaFoldDB" id="S0FPU0"/>
<dbReference type="PANTHER" id="PTHR43479">
    <property type="entry name" value="ACREF/ENVCD OPERON REPRESSOR-RELATED"/>
    <property type="match status" value="1"/>
</dbReference>
<dbReference type="PANTHER" id="PTHR43479:SF11">
    <property type="entry name" value="ACREF_ENVCD OPERON REPRESSOR-RELATED"/>
    <property type="match status" value="1"/>
</dbReference>
<dbReference type="PATRIC" id="fig|1195236.3.peg.86"/>
<dbReference type="STRING" id="1195236.CTER_0086"/>
<reference evidence="4 5" key="1">
    <citation type="journal article" date="2013" name="Genome Announc.">
        <title>Draft Genome Sequence of the Cellulolytic, Mesophilic, Anaerobic Bacterium Clostridium termitidis Strain CT1112 (DSM 5398).</title>
        <authorList>
            <person name="Lal S."/>
            <person name="Ramachandran U."/>
            <person name="Zhang X."/>
            <person name="Munir R."/>
            <person name="Sparling R."/>
            <person name="Levin D.B."/>
        </authorList>
    </citation>
    <scope>NUCLEOTIDE SEQUENCE [LARGE SCALE GENOMIC DNA]</scope>
    <source>
        <strain evidence="4 5">CT1112</strain>
    </source>
</reference>
<proteinExistence type="predicted"/>
<dbReference type="SUPFAM" id="SSF48498">
    <property type="entry name" value="Tetracyclin repressor-like, C-terminal domain"/>
    <property type="match status" value="1"/>
</dbReference>
<dbReference type="Gene3D" id="1.10.10.60">
    <property type="entry name" value="Homeodomain-like"/>
    <property type="match status" value="1"/>
</dbReference>
<dbReference type="EMBL" id="AORV01000002">
    <property type="protein sequence ID" value="EMS74240.1"/>
    <property type="molecule type" value="Genomic_DNA"/>
</dbReference>
<feature type="DNA-binding region" description="H-T-H motif" evidence="2">
    <location>
        <begin position="36"/>
        <end position="55"/>
    </location>
</feature>
<dbReference type="PRINTS" id="PR00455">
    <property type="entry name" value="HTHTETR"/>
</dbReference>
<dbReference type="PROSITE" id="PS50977">
    <property type="entry name" value="HTH_TETR_2"/>
    <property type="match status" value="1"/>
</dbReference>
<dbReference type="InterPro" id="IPR009057">
    <property type="entry name" value="Homeodomain-like_sf"/>
</dbReference>
<dbReference type="Gene3D" id="1.10.357.10">
    <property type="entry name" value="Tetracycline Repressor, domain 2"/>
    <property type="match status" value="1"/>
</dbReference>
<keyword evidence="5" id="KW-1185">Reference proteome</keyword>
<name>S0FPU0_RUMCE</name>
<accession>S0FPU0</accession>
<dbReference type="Proteomes" id="UP000014155">
    <property type="component" value="Unassembled WGS sequence"/>
</dbReference>
<evidence type="ECO:0000313" key="5">
    <source>
        <dbReference type="Proteomes" id="UP000014155"/>
    </source>
</evidence>
<organism evidence="4 5">
    <name type="scientific">Ruminiclostridium cellobioparum subsp. termitidis CT1112</name>
    <dbReference type="NCBI Taxonomy" id="1195236"/>
    <lineage>
        <taxon>Bacteria</taxon>
        <taxon>Bacillati</taxon>
        <taxon>Bacillota</taxon>
        <taxon>Clostridia</taxon>
        <taxon>Eubacteriales</taxon>
        <taxon>Oscillospiraceae</taxon>
        <taxon>Ruminiclostridium</taxon>
    </lineage>
</organism>
<evidence type="ECO:0000313" key="4">
    <source>
        <dbReference type="EMBL" id="EMS74240.1"/>
    </source>
</evidence>
<feature type="domain" description="HTH tetR-type" evidence="3">
    <location>
        <begin position="13"/>
        <end position="73"/>
    </location>
</feature>
<dbReference type="InterPro" id="IPR001647">
    <property type="entry name" value="HTH_TetR"/>
</dbReference>
<dbReference type="Pfam" id="PF00440">
    <property type="entry name" value="TetR_N"/>
    <property type="match status" value="1"/>
</dbReference>
<gene>
    <name evidence="4" type="ORF">CTER_0086</name>
</gene>
<evidence type="ECO:0000256" key="1">
    <source>
        <dbReference type="ARBA" id="ARBA00023125"/>
    </source>
</evidence>
<dbReference type="RefSeq" id="WP_004622822.1">
    <property type="nucleotide sequence ID" value="NZ_AORV01000002.1"/>
</dbReference>